<evidence type="ECO:0000256" key="2">
    <source>
        <dbReference type="ARBA" id="ARBA00023108"/>
    </source>
</evidence>
<evidence type="ECO:0008006" key="8">
    <source>
        <dbReference type="Google" id="ProtNLM"/>
    </source>
</evidence>
<evidence type="ECO:0000313" key="7">
    <source>
        <dbReference type="Proteomes" id="UP000015103"/>
    </source>
</evidence>
<dbReference type="RefSeq" id="XP_073983767.1">
    <property type="nucleotide sequence ID" value="XM_074127666.1"/>
</dbReference>
<dbReference type="OMA" id="DYIHVCK"/>
<dbReference type="PANTHER" id="PTHR11008">
    <property type="entry name" value="PROTEIN TAKEOUT-LIKE PROTEIN"/>
    <property type="match status" value="1"/>
</dbReference>
<dbReference type="EMBL" id="GAHY01001998">
    <property type="protein sequence ID" value="JAA75512.1"/>
    <property type="molecule type" value="mRNA"/>
</dbReference>
<dbReference type="InterPro" id="IPR010562">
    <property type="entry name" value="Haemolymph_juvenile_hormone-bd"/>
</dbReference>
<keyword evidence="1 4" id="KW-0732">Signal</keyword>
<dbReference type="EnsemblMetazoa" id="RPRC002521-RA">
    <property type="protein sequence ID" value="RPRC002521-PA"/>
    <property type="gene ID" value="RPRC002521"/>
</dbReference>
<accession>R4FK69</accession>
<dbReference type="eggNOG" id="ENOG502S09D">
    <property type="taxonomic scope" value="Eukaryota"/>
</dbReference>
<reference evidence="5" key="1">
    <citation type="submission" date="2013-04" db="EMBL/GenBank/DDBJ databases">
        <title>An insight into the transcriptome of the digestive tract of the blood sucking bug, Rhodnius prolixus.</title>
        <authorList>
            <person name="Ribeiro J.M.C."/>
            <person name="Genta F.A."/>
            <person name="Sorgine M.H.F."/>
            <person name="Paiva-Silva G.O."/>
            <person name="Majerowicz D."/>
            <person name="Medeiros M."/>
            <person name="Koerich L."/>
            <person name="Terra W.R."/>
            <person name="Ferreira C."/>
            <person name="Pimentel A.C."/>
            <person name="Bisch P.M."/>
            <person name="Diniz M.M.P."/>
            <person name="Nascimento R."/>
            <person name="Salmon D."/>
            <person name="Silber A.M."/>
            <person name="Alves M."/>
            <person name="Oliveira M.F."/>
            <person name="Gondim K.C."/>
            <person name="Silva Neto M.A.C."/>
            <person name="Atella G.C."/>
            <person name="Araujo H."/>
            <person name="Dias F.S."/>
            <person name="Polycarpo C.R."/>
            <person name="Fampa P."/>
            <person name="Melo A.C."/>
            <person name="Tanaka A.S."/>
            <person name="Balczun C."/>
            <person name="Oliveira J.H.M."/>
            <person name="Goncalves R."/>
            <person name="Lazoski C."/>
            <person name="Pereira M.A."/>
            <person name="Rivera-Pomar R."/>
            <person name="Diambra L."/>
            <person name="Schaub G.A."/>
            <person name="Garcia E.S."/>
            <person name="Azambuja P."/>
            <person name="Braz G.R.C."/>
            <person name="Oliveira P.L."/>
        </authorList>
    </citation>
    <scope>NUCLEOTIDE SEQUENCE</scope>
</reference>
<dbReference type="SMR" id="R4FK69"/>
<keyword evidence="7" id="KW-1185">Reference proteome</keyword>
<evidence type="ECO:0000256" key="4">
    <source>
        <dbReference type="SAM" id="SignalP"/>
    </source>
</evidence>
<dbReference type="Pfam" id="PF06585">
    <property type="entry name" value="JHBP"/>
    <property type="match status" value="1"/>
</dbReference>
<reference evidence="7" key="2">
    <citation type="submission" date="2015-04" db="EMBL/GenBank/DDBJ databases">
        <authorList>
            <person name="Wilson R.K."/>
            <person name="Warren W."/>
            <person name="Dotson E."/>
            <person name="Oliveira P.L."/>
        </authorList>
    </citation>
    <scope>NUCLEOTIDE SEQUENCE</scope>
</reference>
<protein>
    <recommendedName>
        <fullName evidence="8">Hemolymph juvenile hormone binding protein</fullName>
    </recommendedName>
</protein>
<feature type="chain" id="PRO_5014108704" description="Hemolymph juvenile hormone binding protein" evidence="4">
    <location>
        <begin position="20"/>
        <end position="244"/>
    </location>
</feature>
<evidence type="ECO:0000313" key="5">
    <source>
        <dbReference type="EMBL" id="JAA75512.1"/>
    </source>
</evidence>
<dbReference type="InParanoid" id="R4FK69"/>
<reference evidence="6" key="3">
    <citation type="submission" date="2015-05" db="UniProtKB">
        <authorList>
            <consortium name="EnsemblMetazoa"/>
        </authorList>
    </citation>
    <scope>IDENTIFICATION</scope>
</reference>
<proteinExistence type="evidence at transcript level"/>
<comment type="similarity">
    <text evidence="3">Belongs to the TO family.</text>
</comment>
<evidence type="ECO:0000256" key="1">
    <source>
        <dbReference type="ARBA" id="ARBA00022729"/>
    </source>
</evidence>
<dbReference type="PANTHER" id="PTHR11008:SF39">
    <property type="entry name" value="CIRCADIAN CLOCK-CONTROLLED PROTEIN-LIKE PROTEIN"/>
    <property type="match status" value="1"/>
</dbReference>
<evidence type="ECO:0000313" key="6">
    <source>
        <dbReference type="EnsemblMetazoa" id="RPRC002521-PA"/>
    </source>
</evidence>
<dbReference type="SMART" id="SM00700">
    <property type="entry name" value="JHBP"/>
    <property type="match status" value="1"/>
</dbReference>
<keyword evidence="2" id="KW-0090">Biological rhythms</keyword>
<dbReference type="FunFam" id="3.15.10.30:FF:000001">
    <property type="entry name" value="Takeout-like protein 1"/>
    <property type="match status" value="1"/>
</dbReference>
<dbReference type="EMBL" id="ACPB03005485">
    <property type="status" value="NOT_ANNOTATED_CDS"/>
    <property type="molecule type" value="Genomic_DNA"/>
</dbReference>
<dbReference type="GO" id="GO:0007623">
    <property type="term" value="P:circadian rhythm"/>
    <property type="evidence" value="ECO:0007669"/>
    <property type="project" value="UniProtKB-ARBA"/>
</dbReference>
<sequence>MYFNYVILIACVIFTTVQSKIPDYIHVCKRKDPNINNCIINSVEQLRPKLIKGIPELDVPALEPLHLPEVVISRGGAFRAVGSNILVHGAGSFEITGLKANVEDITYQIGVRFPKMTFDAIYDVNVRLLTVPLKGKGPINANATNIEGNGILKGHKEVKSNGKTYVIFDSLDLKLKMKNYSVRLENLFNGDKALGEAVNRALNENKREMMSMLRPQAERTVSAVLLDIANKITNHFEYDELFPM</sequence>
<dbReference type="AlphaFoldDB" id="R4FK69"/>
<dbReference type="Proteomes" id="UP000015103">
    <property type="component" value="Unassembled WGS sequence"/>
</dbReference>
<dbReference type="InterPro" id="IPR038606">
    <property type="entry name" value="To_sf"/>
</dbReference>
<dbReference type="GeneID" id="141453974"/>
<dbReference type="Gene3D" id="3.15.10.30">
    <property type="entry name" value="Haemolymph juvenile hormone binding protein"/>
    <property type="match status" value="1"/>
</dbReference>
<feature type="signal peptide" evidence="4">
    <location>
        <begin position="1"/>
        <end position="19"/>
    </location>
</feature>
<dbReference type="HOGENOM" id="CLU_069908_5_0_1"/>
<organism evidence="5">
    <name type="scientific">Rhodnius prolixus</name>
    <name type="common">Triatomid bug</name>
    <dbReference type="NCBI Taxonomy" id="13249"/>
    <lineage>
        <taxon>Eukaryota</taxon>
        <taxon>Metazoa</taxon>
        <taxon>Ecdysozoa</taxon>
        <taxon>Arthropoda</taxon>
        <taxon>Hexapoda</taxon>
        <taxon>Insecta</taxon>
        <taxon>Pterygota</taxon>
        <taxon>Neoptera</taxon>
        <taxon>Paraneoptera</taxon>
        <taxon>Hemiptera</taxon>
        <taxon>Heteroptera</taxon>
        <taxon>Panheteroptera</taxon>
        <taxon>Cimicomorpha</taxon>
        <taxon>Reduviidae</taxon>
        <taxon>Triatominae</taxon>
        <taxon>Rhodnius</taxon>
    </lineage>
</organism>
<dbReference type="GO" id="GO:0005615">
    <property type="term" value="C:extracellular space"/>
    <property type="evidence" value="ECO:0007669"/>
    <property type="project" value="TreeGrafter"/>
</dbReference>
<evidence type="ECO:0000256" key="3">
    <source>
        <dbReference type="ARBA" id="ARBA00060902"/>
    </source>
</evidence>
<name>R4FK69_RHOPR</name>
<dbReference type="VEuPathDB" id="VectorBase:RPRC002521"/>